<evidence type="ECO:0000313" key="1">
    <source>
        <dbReference type="EMBL" id="KIK35493.1"/>
    </source>
</evidence>
<evidence type="ECO:0000313" key="2">
    <source>
        <dbReference type="Proteomes" id="UP000054485"/>
    </source>
</evidence>
<accession>A0A0D0AUE5</accession>
<reference evidence="2" key="2">
    <citation type="submission" date="2015-01" db="EMBL/GenBank/DDBJ databases">
        <title>Evolutionary Origins and Diversification of the Mycorrhizal Mutualists.</title>
        <authorList>
            <consortium name="DOE Joint Genome Institute"/>
            <consortium name="Mycorrhizal Genomics Consortium"/>
            <person name="Kohler A."/>
            <person name="Kuo A."/>
            <person name="Nagy L.G."/>
            <person name="Floudas D."/>
            <person name="Copeland A."/>
            <person name="Barry K.W."/>
            <person name="Cichocki N."/>
            <person name="Veneault-Fourrey C."/>
            <person name="LaButti K."/>
            <person name="Lindquist E.A."/>
            <person name="Lipzen A."/>
            <person name="Lundell T."/>
            <person name="Morin E."/>
            <person name="Murat C."/>
            <person name="Riley R."/>
            <person name="Ohm R."/>
            <person name="Sun H."/>
            <person name="Tunlid A."/>
            <person name="Henrissat B."/>
            <person name="Grigoriev I.V."/>
            <person name="Hibbett D.S."/>
            <person name="Martin F."/>
        </authorList>
    </citation>
    <scope>NUCLEOTIDE SEQUENCE [LARGE SCALE GENOMIC DNA]</scope>
    <source>
        <strain evidence="2">UH-Slu-Lm8-n1</strain>
    </source>
</reference>
<dbReference type="AlphaFoldDB" id="A0A0D0AUE5"/>
<name>A0A0D0AUE5_9AGAM</name>
<organism evidence="1 2">
    <name type="scientific">Suillus luteus UH-Slu-Lm8-n1</name>
    <dbReference type="NCBI Taxonomy" id="930992"/>
    <lineage>
        <taxon>Eukaryota</taxon>
        <taxon>Fungi</taxon>
        <taxon>Dikarya</taxon>
        <taxon>Basidiomycota</taxon>
        <taxon>Agaricomycotina</taxon>
        <taxon>Agaricomycetes</taxon>
        <taxon>Agaricomycetidae</taxon>
        <taxon>Boletales</taxon>
        <taxon>Suillineae</taxon>
        <taxon>Suillaceae</taxon>
        <taxon>Suillus</taxon>
    </lineage>
</organism>
<dbReference type="InParanoid" id="A0A0D0AUE5"/>
<reference evidence="1 2" key="1">
    <citation type="submission" date="2014-04" db="EMBL/GenBank/DDBJ databases">
        <authorList>
            <consortium name="DOE Joint Genome Institute"/>
            <person name="Kuo A."/>
            <person name="Ruytinx J."/>
            <person name="Rineau F."/>
            <person name="Colpaert J."/>
            <person name="Kohler A."/>
            <person name="Nagy L.G."/>
            <person name="Floudas D."/>
            <person name="Copeland A."/>
            <person name="Barry K.W."/>
            <person name="Cichocki N."/>
            <person name="Veneault-Fourrey C."/>
            <person name="LaButti K."/>
            <person name="Lindquist E.A."/>
            <person name="Lipzen A."/>
            <person name="Lundell T."/>
            <person name="Morin E."/>
            <person name="Murat C."/>
            <person name="Sun H."/>
            <person name="Tunlid A."/>
            <person name="Henrissat B."/>
            <person name="Grigoriev I.V."/>
            <person name="Hibbett D.S."/>
            <person name="Martin F."/>
            <person name="Nordberg H.P."/>
            <person name="Cantor M.N."/>
            <person name="Hua S.X."/>
        </authorList>
    </citation>
    <scope>NUCLEOTIDE SEQUENCE [LARGE SCALE GENOMIC DNA]</scope>
    <source>
        <strain evidence="1 2">UH-Slu-Lm8-n1</strain>
    </source>
</reference>
<protein>
    <submittedName>
        <fullName evidence="1">Uncharacterized protein</fullName>
    </submittedName>
</protein>
<gene>
    <name evidence="1" type="ORF">CY34DRAFT_16982</name>
</gene>
<sequence length="121" mass="13654">MSTTPSLPRFDLATFQHALTVSLAGEDKCPSKIEVAGHNRQLQADVMSLDEVDSDPDHTKQFLIYTINAVYASYAAAQHRVRQYSQLLTILKREEDEWAGKVEQASGMMPEYKPTWLLQAL</sequence>
<dbReference type="OrthoDB" id="2641531at2759"/>
<dbReference type="HOGENOM" id="CLU_163542_0_0_1"/>
<dbReference type="Proteomes" id="UP000054485">
    <property type="component" value="Unassembled WGS sequence"/>
</dbReference>
<dbReference type="EMBL" id="KN835618">
    <property type="protein sequence ID" value="KIK35493.1"/>
    <property type="molecule type" value="Genomic_DNA"/>
</dbReference>
<proteinExistence type="predicted"/>
<keyword evidence="2" id="KW-1185">Reference proteome</keyword>